<dbReference type="OrthoDB" id="6275016at2759"/>
<evidence type="ECO:0000313" key="2">
    <source>
        <dbReference type="EMBL" id="KAF5399241.1"/>
    </source>
</evidence>
<organism evidence="2 3">
    <name type="scientific">Paragonimus heterotremus</name>
    <dbReference type="NCBI Taxonomy" id="100268"/>
    <lineage>
        <taxon>Eukaryota</taxon>
        <taxon>Metazoa</taxon>
        <taxon>Spiralia</taxon>
        <taxon>Lophotrochozoa</taxon>
        <taxon>Platyhelminthes</taxon>
        <taxon>Trematoda</taxon>
        <taxon>Digenea</taxon>
        <taxon>Plagiorchiida</taxon>
        <taxon>Troglotremata</taxon>
        <taxon>Troglotrematidae</taxon>
        <taxon>Paragonimus</taxon>
    </lineage>
</organism>
<keyword evidence="3" id="KW-1185">Reference proteome</keyword>
<name>A0A8J4T9R0_9TREM</name>
<protein>
    <submittedName>
        <fullName evidence="2">Uncharacterized protein</fullName>
    </submittedName>
</protein>
<proteinExistence type="predicted"/>
<reference evidence="2" key="1">
    <citation type="submission" date="2019-05" db="EMBL/GenBank/DDBJ databases">
        <title>Annotation for the trematode Paragonimus heterotremus.</title>
        <authorList>
            <person name="Choi Y.-J."/>
        </authorList>
    </citation>
    <scope>NUCLEOTIDE SEQUENCE</scope>
    <source>
        <strain evidence="2">LC</strain>
    </source>
</reference>
<accession>A0A8J4T9R0</accession>
<dbReference type="EMBL" id="LUCH01004221">
    <property type="protein sequence ID" value="KAF5399241.1"/>
    <property type="molecule type" value="Genomic_DNA"/>
</dbReference>
<sequence length="448" mass="49501">MSVENPSCAHPLLPNSISWSGQLHNCQQPPSNVPQLVSTHQSSRSWARSKRISLGCIEFRTTYSGRGRSPRPKSTCSKLETSNTGTSETHPSQPAAMNSQTGIVAVASAGSDVCHGNTLYKSSRSNKARSGADALLRRLRMRSSAKPRSQTPNECRSNNAMPAFTAVSRSSSAPRPCASSSNDENVLLNSVFIGRPLHMQLDTTERSTLSLKSAPELTDALSSFELSPMSTQNGRKSAGFAELMTQSFIPSRPVELNRCNPFCFENTFIKPSETFYNSRPALCTWEPSCDNTLHRPLYRPLSQPTCTCKSHSVHSMSSDWSYTLPTAHTFHYPRPTFSPSFCGHPSRADTRPQRENLPLVCYQHPQSFPLPQYGHPPSAYGRQNTTYWSRQDNLSRSPPLNTNLPSNTSQFIRPAVAVGQLNEANSTRSSDIGKNLCMCFSACWFQQI</sequence>
<dbReference type="AlphaFoldDB" id="A0A8J4T9R0"/>
<feature type="compositionally biased region" description="Polar residues" evidence="1">
    <location>
        <begin position="72"/>
        <end position="98"/>
    </location>
</feature>
<evidence type="ECO:0000256" key="1">
    <source>
        <dbReference type="SAM" id="MobiDB-lite"/>
    </source>
</evidence>
<evidence type="ECO:0000313" key="3">
    <source>
        <dbReference type="Proteomes" id="UP000748531"/>
    </source>
</evidence>
<gene>
    <name evidence="2" type="ORF">PHET_07307</name>
</gene>
<comment type="caution">
    <text evidence="2">The sequence shown here is derived from an EMBL/GenBank/DDBJ whole genome shotgun (WGS) entry which is preliminary data.</text>
</comment>
<feature type="region of interest" description="Disordered" evidence="1">
    <location>
        <begin position="63"/>
        <end position="98"/>
    </location>
</feature>
<dbReference type="Proteomes" id="UP000748531">
    <property type="component" value="Unassembled WGS sequence"/>
</dbReference>